<keyword evidence="3" id="KW-1185">Reference proteome</keyword>
<dbReference type="Gramene" id="RZC72941">
    <property type="protein sequence ID" value="RZC72941"/>
    <property type="gene ID" value="C5167_048424"/>
</dbReference>
<reference evidence="2 3" key="1">
    <citation type="journal article" date="2018" name="Science">
        <title>The opium poppy genome and morphinan production.</title>
        <authorList>
            <person name="Guo L."/>
            <person name="Winzer T."/>
            <person name="Yang X."/>
            <person name="Li Y."/>
            <person name="Ning Z."/>
            <person name="He Z."/>
            <person name="Teodor R."/>
            <person name="Lu Y."/>
            <person name="Bowser T.A."/>
            <person name="Graham I.A."/>
            <person name="Ye K."/>
        </authorList>
    </citation>
    <scope>NUCLEOTIDE SEQUENCE [LARGE SCALE GENOMIC DNA]</scope>
    <source>
        <strain evidence="3">cv. HN1</strain>
        <tissue evidence="2">Leaves</tissue>
    </source>
</reference>
<name>A0A4Y7KL93_PAPSO</name>
<dbReference type="STRING" id="3469.A0A4Y7KL93"/>
<organism evidence="2 3">
    <name type="scientific">Papaver somniferum</name>
    <name type="common">Opium poppy</name>
    <dbReference type="NCBI Taxonomy" id="3469"/>
    <lineage>
        <taxon>Eukaryota</taxon>
        <taxon>Viridiplantae</taxon>
        <taxon>Streptophyta</taxon>
        <taxon>Embryophyta</taxon>
        <taxon>Tracheophyta</taxon>
        <taxon>Spermatophyta</taxon>
        <taxon>Magnoliopsida</taxon>
        <taxon>Ranunculales</taxon>
        <taxon>Papaveraceae</taxon>
        <taxon>Papaveroideae</taxon>
        <taxon>Papaver</taxon>
    </lineage>
</organism>
<evidence type="ECO:0000313" key="2">
    <source>
        <dbReference type="EMBL" id="RZC72941.1"/>
    </source>
</evidence>
<gene>
    <name evidence="2" type="ORF">C5167_048424</name>
</gene>
<dbReference type="AlphaFoldDB" id="A0A4Y7KL93"/>
<sequence length="114" mass="13001">MKSAQEENIVFISGGTSKKRRAAASDQCVQVPVSSKKRAALGEITNFTNSLPTVKSVNVVVEKAKNKIVLKKRKVKEEKRKLEAEIEAVYATDIDKYVHFMEVEDKRRPMYDYH</sequence>
<dbReference type="Proteomes" id="UP000316621">
    <property type="component" value="Chromosome 8"/>
</dbReference>
<evidence type="ECO:0000256" key="1">
    <source>
        <dbReference type="SAM" id="Coils"/>
    </source>
</evidence>
<dbReference type="EMBL" id="CM010722">
    <property type="protein sequence ID" value="RZC72941.1"/>
    <property type="molecule type" value="Genomic_DNA"/>
</dbReference>
<protein>
    <submittedName>
        <fullName evidence="2">Uncharacterized protein</fullName>
    </submittedName>
</protein>
<keyword evidence="1" id="KW-0175">Coiled coil</keyword>
<proteinExistence type="predicted"/>
<feature type="coiled-coil region" evidence="1">
    <location>
        <begin position="61"/>
        <end position="92"/>
    </location>
</feature>
<accession>A0A4Y7KL93</accession>
<evidence type="ECO:0000313" key="3">
    <source>
        <dbReference type="Proteomes" id="UP000316621"/>
    </source>
</evidence>